<keyword evidence="2" id="KW-1185">Reference proteome</keyword>
<evidence type="ECO:0000313" key="2">
    <source>
        <dbReference type="Proteomes" id="UP000019744"/>
    </source>
</evidence>
<dbReference type="KEGG" id="vg:19487333"/>
<dbReference type="RefSeq" id="YP_009031407.1">
    <property type="nucleotide sequence ID" value="NC_024137.1"/>
</dbReference>
<protein>
    <submittedName>
        <fullName evidence="1">Uncharacterized protein</fullName>
    </submittedName>
</protein>
<organism evidence="1 2">
    <name type="scientific">Bacillus phage Bcp1</name>
    <dbReference type="NCBI Taxonomy" id="584892"/>
    <lineage>
        <taxon>Viruses</taxon>
        <taxon>Duplodnaviria</taxon>
        <taxon>Heunggongvirae</taxon>
        <taxon>Uroviricota</taxon>
        <taxon>Caudoviricetes</taxon>
        <taxon>Herelleviridae</taxon>
        <taxon>Bastillevirinae</taxon>
        <taxon>Caeruleovirus</taxon>
        <taxon>Caeruleovirus Bcp1</taxon>
    </lineage>
</organism>
<name>X2JUK8_9CAUD</name>
<accession>X2JUK8</accession>
<dbReference type="GeneID" id="19487333"/>
<dbReference type="Proteomes" id="UP000019744">
    <property type="component" value="Segment"/>
</dbReference>
<evidence type="ECO:0000313" key="1">
    <source>
        <dbReference type="EMBL" id="AHN66601.1"/>
    </source>
</evidence>
<sequence length="49" mass="6093">MKLKHLVLDYINTIKNRDCHHYVSYSYHELDKKAREIEEKIMEKLEEEE</sequence>
<gene>
    <name evidence="1" type="ORF">Bcp1_126</name>
</gene>
<dbReference type="EMBL" id="KJ451625">
    <property type="protein sequence ID" value="AHN66601.1"/>
    <property type="molecule type" value="Genomic_DNA"/>
</dbReference>
<proteinExistence type="predicted"/>
<reference evidence="1 2" key="1">
    <citation type="journal article" date="2014" name="Genome Announc.">
        <title>Complete Genome Sequence of Bacillus cereus Sensu Lato Bacteriophage Bcp1.</title>
        <authorList>
            <person name="Schuch R."/>
            <person name="Pelzek A.J."/>
            <person name="Fazzini M.M."/>
            <person name="Nelson D.C."/>
            <person name="Fischetti V.A."/>
        </authorList>
    </citation>
    <scope>NUCLEOTIDE SEQUENCE [LARGE SCALE GENOMIC DNA]</scope>
</reference>